<gene>
    <name evidence="3" type="ORF">AB6A40_003208</name>
</gene>
<evidence type="ECO:0000256" key="1">
    <source>
        <dbReference type="SAM" id="MobiDB-lite"/>
    </source>
</evidence>
<dbReference type="EMBL" id="JBGFUD010001597">
    <property type="protein sequence ID" value="MFH4976499.1"/>
    <property type="molecule type" value="Genomic_DNA"/>
</dbReference>
<dbReference type="Gene3D" id="3.10.110.10">
    <property type="entry name" value="Ubiquitin Conjugating Enzyme"/>
    <property type="match status" value="1"/>
</dbReference>
<keyword evidence="2" id="KW-0472">Membrane</keyword>
<protein>
    <recommendedName>
        <fullName evidence="5">Ubiquitin-conjugating enzyme E2 J1</fullName>
    </recommendedName>
</protein>
<reference evidence="3 4" key="1">
    <citation type="submission" date="2024-08" db="EMBL/GenBank/DDBJ databases">
        <title>Gnathostoma spinigerum genome.</title>
        <authorList>
            <person name="Gonzalez-Bertolin B."/>
            <person name="Monzon S."/>
            <person name="Zaballos A."/>
            <person name="Jimenez P."/>
            <person name="Dekumyoy P."/>
            <person name="Varona S."/>
            <person name="Cuesta I."/>
            <person name="Sumanam S."/>
            <person name="Adisakwattana P."/>
            <person name="Gasser R.B."/>
            <person name="Hernandez-Gonzalez A."/>
            <person name="Young N.D."/>
            <person name="Perteguer M.J."/>
        </authorList>
    </citation>
    <scope>NUCLEOTIDE SEQUENCE [LARGE SCALE GENOMIC DNA]</scope>
    <source>
        <strain evidence="3">AL3</strain>
        <tissue evidence="3">Liver</tissue>
    </source>
</reference>
<feature type="region of interest" description="Disordered" evidence="1">
    <location>
        <begin position="118"/>
        <end position="149"/>
    </location>
</feature>
<dbReference type="SUPFAM" id="SSF54495">
    <property type="entry name" value="UBC-like"/>
    <property type="match status" value="1"/>
</dbReference>
<accession>A0ABD6E8W7</accession>
<keyword evidence="4" id="KW-1185">Reference proteome</keyword>
<evidence type="ECO:0000313" key="4">
    <source>
        <dbReference type="Proteomes" id="UP001608902"/>
    </source>
</evidence>
<sequence>MCRSSANRILQPNGRFQLNQKICLSISGHHPESWQPSWSIRTALLALIGFMPTHSAGALGSLEYPSSERKKLAIESREWKCDRCGVFMRDVLTTSPSVDLNAVEEARELAKQISFKNLPDAKNTGTNEPVSNFSEASVGNSSPATESVDNVDRISPVSLDSSTEVASSVNDESSVRQRISSHTSLAQPIAHSEPFSDLPDHFPEQVSVSGRFPWQIMCILILSVIFAVLAFRRLSSLSTFSI</sequence>
<keyword evidence="2" id="KW-0812">Transmembrane</keyword>
<proteinExistence type="predicted"/>
<dbReference type="AlphaFoldDB" id="A0ABD6E8W7"/>
<evidence type="ECO:0008006" key="5">
    <source>
        <dbReference type="Google" id="ProtNLM"/>
    </source>
</evidence>
<feature type="compositionally biased region" description="Polar residues" evidence="1">
    <location>
        <begin position="123"/>
        <end position="148"/>
    </location>
</feature>
<dbReference type="InterPro" id="IPR016135">
    <property type="entry name" value="UBQ-conjugating_enzyme/RWD"/>
</dbReference>
<keyword evidence="2" id="KW-1133">Transmembrane helix</keyword>
<name>A0ABD6E8W7_9BILA</name>
<comment type="caution">
    <text evidence="3">The sequence shown here is derived from an EMBL/GenBank/DDBJ whole genome shotgun (WGS) entry which is preliminary data.</text>
</comment>
<organism evidence="3 4">
    <name type="scientific">Gnathostoma spinigerum</name>
    <dbReference type="NCBI Taxonomy" id="75299"/>
    <lineage>
        <taxon>Eukaryota</taxon>
        <taxon>Metazoa</taxon>
        <taxon>Ecdysozoa</taxon>
        <taxon>Nematoda</taxon>
        <taxon>Chromadorea</taxon>
        <taxon>Rhabditida</taxon>
        <taxon>Spirurina</taxon>
        <taxon>Gnathostomatomorpha</taxon>
        <taxon>Gnathostomatoidea</taxon>
        <taxon>Gnathostomatidae</taxon>
        <taxon>Gnathostoma</taxon>
    </lineage>
</organism>
<evidence type="ECO:0000256" key="2">
    <source>
        <dbReference type="SAM" id="Phobius"/>
    </source>
</evidence>
<evidence type="ECO:0000313" key="3">
    <source>
        <dbReference type="EMBL" id="MFH4976499.1"/>
    </source>
</evidence>
<dbReference type="Proteomes" id="UP001608902">
    <property type="component" value="Unassembled WGS sequence"/>
</dbReference>
<feature type="transmembrane region" description="Helical" evidence="2">
    <location>
        <begin position="212"/>
        <end position="231"/>
    </location>
</feature>